<gene>
    <name evidence="2" type="ORF">J3R73_000470</name>
</gene>
<feature type="compositionally biased region" description="Low complexity" evidence="1">
    <location>
        <begin position="283"/>
        <end position="314"/>
    </location>
</feature>
<comment type="caution">
    <text evidence="2">The sequence shown here is derived from an EMBL/GenBank/DDBJ whole genome shotgun (WGS) entry which is preliminary data.</text>
</comment>
<name>A0ABU0F9B3_9HYPH</name>
<dbReference type="InterPro" id="IPR031482">
    <property type="entry name" value="CBP_BcsN"/>
</dbReference>
<dbReference type="EMBL" id="JAUSVK010000001">
    <property type="protein sequence ID" value="MDQ0390678.1"/>
    <property type="molecule type" value="Genomic_DNA"/>
</dbReference>
<dbReference type="Proteomes" id="UP001237448">
    <property type="component" value="Unassembled WGS sequence"/>
</dbReference>
<feature type="compositionally biased region" description="Low complexity" evidence="1">
    <location>
        <begin position="230"/>
        <end position="244"/>
    </location>
</feature>
<accession>A0ABU0F9B3</accession>
<dbReference type="Pfam" id="PF17038">
    <property type="entry name" value="CBP_BcsN"/>
    <property type="match status" value="1"/>
</dbReference>
<keyword evidence="3" id="KW-1185">Reference proteome</keyword>
<evidence type="ECO:0000256" key="1">
    <source>
        <dbReference type="SAM" id="MobiDB-lite"/>
    </source>
</evidence>
<evidence type="ECO:0008006" key="4">
    <source>
        <dbReference type="Google" id="ProtNLM"/>
    </source>
</evidence>
<proteinExistence type="predicted"/>
<sequence length="324" mass="32424">MAALAVSGCSGQRAIVSGSTTTVVTPDLAFVSLGPGSPPPLSVVQTSYVNATRQTIALATSGATPGQNELRVDIFGISNDTAGPESTLDNKPLGQANLPAEAQTVLPGVPLHLSLNYVQNRYGPFGYAAGQSAQGDTCLYAWQRVSTPESQVSVFNRRATISIRLRLCEPGATEAMLVAAMMNLQVNASLSDGTWTSDPKPLSADFGAPGVTMGPAPILSAAENPSAAAASAAQLPTAAAPSKPAGRRVRRAGPRAEPAPALPPAPTAPILNGPVVPPPPAAAIPAPARTKGAIPVAPATDTAPAAPTAGDAVIPLPPAAGAQP</sequence>
<organism evidence="2 3">
    <name type="scientific">Labrys monachus</name>
    <dbReference type="NCBI Taxonomy" id="217067"/>
    <lineage>
        <taxon>Bacteria</taxon>
        <taxon>Pseudomonadati</taxon>
        <taxon>Pseudomonadota</taxon>
        <taxon>Alphaproteobacteria</taxon>
        <taxon>Hyphomicrobiales</taxon>
        <taxon>Xanthobacteraceae</taxon>
        <taxon>Labrys</taxon>
    </lineage>
</organism>
<protein>
    <recommendedName>
        <fullName evidence="4">Cellulose biosynthesis protein BcsN</fullName>
    </recommendedName>
</protein>
<feature type="region of interest" description="Disordered" evidence="1">
    <location>
        <begin position="230"/>
        <end position="324"/>
    </location>
</feature>
<evidence type="ECO:0000313" key="2">
    <source>
        <dbReference type="EMBL" id="MDQ0390678.1"/>
    </source>
</evidence>
<dbReference type="RefSeq" id="WP_307422028.1">
    <property type="nucleotide sequence ID" value="NZ_JAUSVK010000001.1"/>
</dbReference>
<reference evidence="2 3" key="1">
    <citation type="submission" date="2023-07" db="EMBL/GenBank/DDBJ databases">
        <title>Genomic Encyclopedia of Type Strains, Phase IV (KMG-IV): sequencing the most valuable type-strain genomes for metagenomic binning, comparative biology and taxonomic classification.</title>
        <authorList>
            <person name="Goeker M."/>
        </authorList>
    </citation>
    <scope>NUCLEOTIDE SEQUENCE [LARGE SCALE GENOMIC DNA]</scope>
    <source>
        <strain evidence="2 3">DSM 5896</strain>
    </source>
</reference>
<evidence type="ECO:0000313" key="3">
    <source>
        <dbReference type="Proteomes" id="UP001237448"/>
    </source>
</evidence>